<dbReference type="HOGENOM" id="CLU_1159990_0_0_0"/>
<keyword evidence="1" id="KW-0812">Transmembrane</keyword>
<keyword evidence="3" id="KW-1185">Reference proteome</keyword>
<evidence type="ECO:0000313" key="3">
    <source>
        <dbReference type="Proteomes" id="UP000001916"/>
    </source>
</evidence>
<evidence type="ECO:0000313" key="2">
    <source>
        <dbReference type="EMBL" id="ADH62705.1"/>
    </source>
</evidence>
<proteinExistence type="predicted"/>
<feature type="transmembrane region" description="Helical" evidence="1">
    <location>
        <begin position="95"/>
        <end position="123"/>
    </location>
</feature>
<name>D7BBE5_ALLS1</name>
<dbReference type="PANTHER" id="PTHR37305">
    <property type="entry name" value="INTEGRAL MEMBRANE PROTEIN-RELATED"/>
    <property type="match status" value="1"/>
</dbReference>
<feature type="transmembrane region" description="Helical" evidence="1">
    <location>
        <begin position="18"/>
        <end position="36"/>
    </location>
</feature>
<feature type="transmembrane region" description="Helical" evidence="1">
    <location>
        <begin position="143"/>
        <end position="164"/>
    </location>
</feature>
<keyword evidence="1" id="KW-1133">Transmembrane helix</keyword>
<gene>
    <name evidence="2" type="ordered locus">Mesil_0792</name>
</gene>
<keyword evidence="1" id="KW-0472">Membrane</keyword>
<dbReference type="STRING" id="526227.Mesil_0792"/>
<dbReference type="EMBL" id="CP002042">
    <property type="protein sequence ID" value="ADH62705.1"/>
    <property type="molecule type" value="Genomic_DNA"/>
</dbReference>
<sequence>MSGIFAVEARKAFRRRGAWLLLLFAAVLVGLVQFFVLREQAPARHYALTLVMSAQMAQNLGLFAAAILGAWTAQEYGWRTLALLFSRGTGRLDWLLARWVSSLGSLALVMAMPVVLGLTILSLYHGSLPAQLQGNGLRLLENFLQLFLTVLPYLSLALFVAVAARSVAATLSGVLGFALVLEAAINQLWPHIGQYLPAALGKAWLAHPALNAELGGLLIYTLGFLALAGMVLKRQDLGG</sequence>
<dbReference type="Proteomes" id="UP000001916">
    <property type="component" value="Chromosome"/>
</dbReference>
<dbReference type="KEGG" id="msv:Mesil_0792"/>
<reference evidence="2 3" key="1">
    <citation type="journal article" date="2010" name="Stand. Genomic Sci.">
        <title>Complete genome sequence of Meiothermus silvanus type strain (VI-R2).</title>
        <authorList>
            <person name="Sikorski J."/>
            <person name="Tindall B.J."/>
            <person name="Lowry S."/>
            <person name="Lucas S."/>
            <person name="Nolan M."/>
            <person name="Copeland A."/>
            <person name="Glavina Del Rio T."/>
            <person name="Tice H."/>
            <person name="Cheng J.F."/>
            <person name="Han C."/>
            <person name="Pitluck S."/>
            <person name="Liolios K."/>
            <person name="Ivanova N."/>
            <person name="Mavromatis K."/>
            <person name="Mikhailova N."/>
            <person name="Pati A."/>
            <person name="Goodwin L."/>
            <person name="Chen A."/>
            <person name="Palaniappan K."/>
            <person name="Land M."/>
            <person name="Hauser L."/>
            <person name="Chang Y.J."/>
            <person name="Jeffries C.D."/>
            <person name="Rohde M."/>
            <person name="Goker M."/>
            <person name="Woyke T."/>
            <person name="Bristow J."/>
            <person name="Eisen J.A."/>
            <person name="Markowitz V."/>
            <person name="Hugenholtz P."/>
            <person name="Kyrpides N.C."/>
            <person name="Klenk H.P."/>
            <person name="Lapidus A."/>
        </authorList>
    </citation>
    <scope>NUCLEOTIDE SEQUENCE [LARGE SCALE GENOMIC DNA]</scope>
    <source>
        <strain evidence="3">ATCC 700542 / DSM 9946 / VI-R2</strain>
    </source>
</reference>
<accession>D7BBE5</accession>
<dbReference type="RefSeq" id="WP_013157294.1">
    <property type="nucleotide sequence ID" value="NC_014212.1"/>
</dbReference>
<organism evidence="2 3">
    <name type="scientific">Allomeiothermus silvanus (strain ATCC 700542 / DSM 9946 / NBRC 106475 / NCIMB 13440 / VI-R2)</name>
    <name type="common">Thermus silvanus</name>
    <dbReference type="NCBI Taxonomy" id="526227"/>
    <lineage>
        <taxon>Bacteria</taxon>
        <taxon>Thermotogati</taxon>
        <taxon>Deinococcota</taxon>
        <taxon>Deinococci</taxon>
        <taxon>Thermales</taxon>
        <taxon>Thermaceae</taxon>
        <taxon>Allomeiothermus</taxon>
    </lineage>
</organism>
<feature type="transmembrane region" description="Helical" evidence="1">
    <location>
        <begin position="209"/>
        <end position="232"/>
    </location>
</feature>
<feature type="transmembrane region" description="Helical" evidence="1">
    <location>
        <begin position="171"/>
        <end position="189"/>
    </location>
</feature>
<dbReference type="AlphaFoldDB" id="D7BBE5"/>
<protein>
    <submittedName>
        <fullName evidence="2">Uncharacterized protein</fullName>
    </submittedName>
</protein>
<dbReference type="PANTHER" id="PTHR37305:SF1">
    <property type="entry name" value="MEMBRANE PROTEIN"/>
    <property type="match status" value="1"/>
</dbReference>
<dbReference type="OrthoDB" id="34476at2"/>
<evidence type="ECO:0000256" key="1">
    <source>
        <dbReference type="SAM" id="Phobius"/>
    </source>
</evidence>
<feature type="transmembrane region" description="Helical" evidence="1">
    <location>
        <begin position="56"/>
        <end position="74"/>
    </location>
</feature>